<dbReference type="GO" id="GO:0016783">
    <property type="term" value="F:sulfurtransferase activity"/>
    <property type="evidence" value="ECO:0007669"/>
    <property type="project" value="InterPro"/>
</dbReference>
<evidence type="ECO:0000313" key="3">
    <source>
        <dbReference type="EMBL" id="ABN07159.1"/>
    </source>
</evidence>
<evidence type="ECO:0000256" key="1">
    <source>
        <dbReference type="ARBA" id="ARBA00022490"/>
    </source>
</evidence>
<dbReference type="GO" id="GO:0006777">
    <property type="term" value="P:Mo-molybdopterin cofactor biosynthetic process"/>
    <property type="evidence" value="ECO:0007669"/>
    <property type="project" value="UniProtKB-KW"/>
</dbReference>
<protein>
    <submittedName>
        <fullName evidence="3">Formate dehydrogenase family accessory protein FdhD</fullName>
    </submittedName>
</protein>
<keyword evidence="1" id="KW-0963">Cytoplasm</keyword>
<accession>A2SS53</accession>
<dbReference type="EMBL" id="CP000559">
    <property type="protein sequence ID" value="ABN07159.1"/>
    <property type="molecule type" value="Genomic_DNA"/>
</dbReference>
<evidence type="ECO:0000313" key="4">
    <source>
        <dbReference type="Proteomes" id="UP000000365"/>
    </source>
</evidence>
<dbReference type="eggNOG" id="arCOG04358">
    <property type="taxonomic scope" value="Archaea"/>
</dbReference>
<evidence type="ECO:0000256" key="2">
    <source>
        <dbReference type="ARBA" id="ARBA00023150"/>
    </source>
</evidence>
<proteinExistence type="predicted"/>
<dbReference type="Pfam" id="PF02634">
    <property type="entry name" value="FdhD-NarQ"/>
    <property type="match status" value="2"/>
</dbReference>
<reference evidence="3 4" key="1">
    <citation type="journal article" date="2009" name="Stand. Genomic Sci.">
        <title>Complete genome sequence of Methanocorpusculum labreanum type strain Z.</title>
        <authorList>
            <person name="Anderson I.J."/>
            <person name="Sieprawska-Lupa M."/>
            <person name="Goltsman E."/>
            <person name="Lapidus A."/>
            <person name="Copeland A."/>
            <person name="Glavina Del Rio T."/>
            <person name="Tice H."/>
            <person name="Dalin E."/>
            <person name="Barry K."/>
            <person name="Pitluck S."/>
            <person name="Hauser L."/>
            <person name="Land M."/>
            <person name="Lucas S."/>
            <person name="Richardson P."/>
            <person name="Whitman W.B."/>
            <person name="Kyrpides N.C."/>
        </authorList>
    </citation>
    <scope>NUCLEOTIDE SEQUENCE [LARGE SCALE GENOMIC DNA]</scope>
    <source>
        <strain evidence="4">ATCC 43576 / DSM 4855 / Z</strain>
    </source>
</reference>
<dbReference type="SUPFAM" id="SSF53927">
    <property type="entry name" value="Cytidine deaminase-like"/>
    <property type="match status" value="2"/>
</dbReference>
<name>A2SS53_METLZ</name>
<gene>
    <name evidence="3" type="ordered locus">Mlab_0990</name>
</gene>
<dbReference type="NCBIfam" id="TIGR00129">
    <property type="entry name" value="fdhD_narQ"/>
    <property type="match status" value="2"/>
</dbReference>
<dbReference type="InterPro" id="IPR003786">
    <property type="entry name" value="FdhD"/>
</dbReference>
<dbReference type="KEGG" id="mla:Mlab_0990"/>
<organism evidence="3 4">
    <name type="scientific">Methanocorpusculum labreanum (strain ATCC 43576 / DSM 4855 / Z)</name>
    <dbReference type="NCBI Taxonomy" id="410358"/>
    <lineage>
        <taxon>Archaea</taxon>
        <taxon>Methanobacteriati</taxon>
        <taxon>Methanobacteriota</taxon>
        <taxon>Stenosarchaea group</taxon>
        <taxon>Methanomicrobia</taxon>
        <taxon>Methanomicrobiales</taxon>
        <taxon>Methanocorpusculaceae</taxon>
        <taxon>Methanocorpusculum</taxon>
    </lineage>
</organism>
<dbReference type="AlphaFoldDB" id="A2SS53"/>
<keyword evidence="2" id="KW-0501">Molybdenum cofactor biosynthesis</keyword>
<dbReference type="HOGENOM" id="CLU_538220_0_0_2"/>
<dbReference type="PANTHER" id="PTHR30592:SF1">
    <property type="entry name" value="SULFUR CARRIER PROTEIN FDHD"/>
    <property type="match status" value="1"/>
</dbReference>
<sequence>MSLQETTTDTSGMTEKLPAVLWNEGEVTHICDTAAREEEIVLYLNGREYLHIVASPNMLLEFGAGYFTAAGIAEKILSVRIDDKNVFVEADLFPGAGPREGFAPAEKKGHVVSELLITPEEIFAVRKAMDVDVWRQTGGLHCAALWHDHKIIAVSSDIGRHNAVDKLIGFMTLQGIPPGECVLGCTGRQPKGMVMKAVNAGIPVIVGRTAVTYPGAMLAKEEGVTLIGFTRENRFTVYSHPERIAGFPAEEPENGKGTENNGELLLSGWQYDKGSVKPAVDVVVLEDTVTLYLNGEKYLDNTATLESLEELGAGFFIAAGITKKIRSVKVRDADIFVEADEVAEVCGKMESAGGFCPRESAVNVEGGITISPEEIFTVREQINTEEWDKTGALHCAVLYYQGEVVYSANDIGRHNAVDKVIGYMTLHRLPAGKCVLGCTGRMPHGMVSKAANAGIPVIVSRAATTSTGAALAERSGITLICFTRPPRFTVYSHPERIVGLGYEKGI</sequence>
<dbReference type="Gene3D" id="3.10.20.10">
    <property type="match status" value="2"/>
</dbReference>
<dbReference type="STRING" id="410358.Mlab_0990"/>
<keyword evidence="4" id="KW-1185">Reference proteome</keyword>
<dbReference type="Gene3D" id="3.40.140.10">
    <property type="entry name" value="Cytidine Deaminase, domain 2"/>
    <property type="match status" value="2"/>
</dbReference>
<dbReference type="Proteomes" id="UP000000365">
    <property type="component" value="Chromosome"/>
</dbReference>
<dbReference type="InterPro" id="IPR016193">
    <property type="entry name" value="Cytidine_deaminase-like"/>
</dbReference>
<dbReference type="PANTHER" id="PTHR30592">
    <property type="entry name" value="FORMATE DEHYDROGENASE"/>
    <property type="match status" value="1"/>
</dbReference>